<comment type="caution">
    <text evidence="2">The sequence shown here is derived from an EMBL/GenBank/DDBJ whole genome shotgun (WGS) entry which is preliminary data.</text>
</comment>
<dbReference type="AlphaFoldDB" id="A0A2K3QG61"/>
<name>A0A2K3QG61_9HYPO</name>
<dbReference type="Proteomes" id="UP000236621">
    <property type="component" value="Unassembled WGS sequence"/>
</dbReference>
<protein>
    <submittedName>
        <fullName evidence="2">Uncharacterized protein</fullName>
    </submittedName>
</protein>
<evidence type="ECO:0000313" key="2">
    <source>
        <dbReference type="EMBL" id="PNY26537.1"/>
    </source>
</evidence>
<keyword evidence="3" id="KW-1185">Reference proteome</keyword>
<gene>
    <name evidence="2" type="ORF">TCAP_03534</name>
</gene>
<sequence length="502" mass="54740">MVERPLAAPEANKYMHCANNIWSGVRKIGWRGYVYDCTTSQPLETRRVHQPEDDEVKLLDTSSSKCGICCTVFAAASWCNSLASLLQSSNNGYMQIKQTACHSHKTLGPMNCVHQQSLNLGAPLQLSPAARHAHQGVCRPETPYFRTALAAGAARRQQTVLAHRHDGAVILGPRIHGELVGQDDGDLGQSDGRDARLLVQGGQDEEVERHQGRRRVAGQGEDDLGDALPGVVLDGDRGERGWLARFHGDSAEVNDAAQSALDGGLQQVQLAHGNAASRDEHIRPPEAVAQRLFQRTGLVFGDAQVDDLEATLPGCRDECDAVRVADFAQSKFSGSAVLDDFVPGRQDADDRPPVYLCLRRADGSQKANLAADAGYLLTLFKNDRSFLDVASDFSNVLAFLDAFSLNLHLLLLLAVGGHGRENCILDHYDRRGSRRQRRTSRNSDNLAFLEGIHLARRGMRNCGDGKDALYVAVLWGDDSVTIHNASSEGRNTFPCMDGFGQN</sequence>
<evidence type="ECO:0000313" key="3">
    <source>
        <dbReference type="Proteomes" id="UP000236621"/>
    </source>
</evidence>
<reference evidence="2 3" key="1">
    <citation type="submission" date="2017-08" db="EMBL/GenBank/DDBJ databases">
        <title>Harnessing the power of phylogenomics to disentangle the directionality and signatures of interkingdom host jumping in the parasitic fungal genus Tolypocladium.</title>
        <authorList>
            <person name="Quandt C.A."/>
            <person name="Patterson W."/>
            <person name="Spatafora J.W."/>
        </authorList>
    </citation>
    <scope>NUCLEOTIDE SEQUENCE [LARGE SCALE GENOMIC DNA]</scope>
    <source>
        <strain evidence="2 3">CBS 113982</strain>
    </source>
</reference>
<evidence type="ECO:0000256" key="1">
    <source>
        <dbReference type="SAM" id="MobiDB-lite"/>
    </source>
</evidence>
<organism evidence="2 3">
    <name type="scientific">Tolypocladium capitatum</name>
    <dbReference type="NCBI Taxonomy" id="45235"/>
    <lineage>
        <taxon>Eukaryota</taxon>
        <taxon>Fungi</taxon>
        <taxon>Dikarya</taxon>
        <taxon>Ascomycota</taxon>
        <taxon>Pezizomycotina</taxon>
        <taxon>Sordariomycetes</taxon>
        <taxon>Hypocreomycetidae</taxon>
        <taxon>Hypocreales</taxon>
        <taxon>Ophiocordycipitaceae</taxon>
        <taxon>Tolypocladium</taxon>
    </lineage>
</organism>
<feature type="region of interest" description="Disordered" evidence="1">
    <location>
        <begin position="203"/>
        <end position="229"/>
    </location>
</feature>
<accession>A0A2K3QG61</accession>
<proteinExistence type="predicted"/>
<dbReference type="EMBL" id="NRSZ01000537">
    <property type="protein sequence ID" value="PNY26537.1"/>
    <property type="molecule type" value="Genomic_DNA"/>
</dbReference>